<evidence type="ECO:0000313" key="2">
    <source>
        <dbReference type="Proteomes" id="UP000245283"/>
    </source>
</evidence>
<keyword evidence="2" id="KW-1185">Reference proteome</keyword>
<protein>
    <submittedName>
        <fullName evidence="1">Uncharacterized protein</fullName>
    </submittedName>
</protein>
<accession>A0A2V1K803</accession>
<proteinExistence type="predicted"/>
<dbReference type="Proteomes" id="UP000245283">
    <property type="component" value="Unassembled WGS sequence"/>
</dbReference>
<gene>
    <name evidence="1" type="ORF">DD236_02260</name>
</gene>
<evidence type="ECO:0000313" key="1">
    <source>
        <dbReference type="EMBL" id="PWF27243.1"/>
    </source>
</evidence>
<name>A0A2V1K803_9ACTO</name>
<dbReference type="EMBL" id="QETB01000001">
    <property type="protein sequence ID" value="PWF27243.1"/>
    <property type="molecule type" value="Genomic_DNA"/>
</dbReference>
<sequence length="105" mass="11150">MDGGSGHEPGKNFARRGCSGLVWPALFLHGPQFVGKFVRIDEPDAWDALARCLEALVDCAVLDECADVKTSNKNVGGSKLLLEGLQIVSLRRHGRAGAAHARGAL</sequence>
<comment type="caution">
    <text evidence="1">The sequence shown here is derived from an EMBL/GenBank/DDBJ whole genome shotgun (WGS) entry which is preliminary data.</text>
</comment>
<reference evidence="2" key="1">
    <citation type="submission" date="2018-05" db="EMBL/GenBank/DDBJ databases">
        <authorList>
            <person name="Li Y."/>
        </authorList>
    </citation>
    <scope>NUCLEOTIDE SEQUENCE [LARGE SCALE GENOMIC DNA]</scope>
    <source>
        <strain evidence="2">sk1b4</strain>
    </source>
</reference>
<organism evidence="1 2">
    <name type="scientific">Ancrocorticia populi</name>
    <dbReference type="NCBI Taxonomy" id="2175228"/>
    <lineage>
        <taxon>Bacteria</taxon>
        <taxon>Bacillati</taxon>
        <taxon>Actinomycetota</taxon>
        <taxon>Actinomycetes</taxon>
        <taxon>Actinomycetales</taxon>
        <taxon>Actinomycetaceae</taxon>
        <taxon>Ancrocorticia</taxon>
    </lineage>
</organism>
<dbReference type="AlphaFoldDB" id="A0A2V1K803"/>